<accession>A0A0F9AA52</accession>
<organism evidence="1">
    <name type="scientific">marine sediment metagenome</name>
    <dbReference type="NCBI Taxonomy" id="412755"/>
    <lineage>
        <taxon>unclassified sequences</taxon>
        <taxon>metagenomes</taxon>
        <taxon>ecological metagenomes</taxon>
    </lineage>
</organism>
<sequence length="181" mass="21209">MSKEKIRKVAIVGNHITSRDAPWDDEAFDFWIINGAIKDVEGKRVAKWFDLHDWSIANYTPDYLKHIPVKPAFDIVTMDEYPYREIMDRYGYLWENSIPMLMAYAGYLDYRHIYIFGCEGNEYTDAPLMAANLYHIMGALRQEGRKVYLCNYSQMDTGGLYGYKNLQKTRIPAGFEFKRGE</sequence>
<comment type="caution">
    <text evidence="1">The sequence shown here is derived from an EMBL/GenBank/DDBJ whole genome shotgun (WGS) entry which is preliminary data.</text>
</comment>
<name>A0A0F9AA52_9ZZZZ</name>
<evidence type="ECO:0000313" key="1">
    <source>
        <dbReference type="EMBL" id="KKK95075.1"/>
    </source>
</evidence>
<reference evidence="1" key="1">
    <citation type="journal article" date="2015" name="Nature">
        <title>Complex archaea that bridge the gap between prokaryotes and eukaryotes.</title>
        <authorList>
            <person name="Spang A."/>
            <person name="Saw J.H."/>
            <person name="Jorgensen S.L."/>
            <person name="Zaremba-Niedzwiedzka K."/>
            <person name="Martijn J."/>
            <person name="Lind A.E."/>
            <person name="van Eijk R."/>
            <person name="Schleper C."/>
            <person name="Guy L."/>
            <person name="Ettema T.J."/>
        </authorList>
    </citation>
    <scope>NUCLEOTIDE SEQUENCE</scope>
</reference>
<proteinExistence type="predicted"/>
<dbReference type="AlphaFoldDB" id="A0A0F9AA52"/>
<dbReference type="EMBL" id="LAZR01047069">
    <property type="protein sequence ID" value="KKK95075.1"/>
    <property type="molecule type" value="Genomic_DNA"/>
</dbReference>
<protein>
    <submittedName>
        <fullName evidence="1">Uncharacterized protein</fullName>
    </submittedName>
</protein>
<gene>
    <name evidence="1" type="ORF">LCGC14_2676440</name>
</gene>